<accession>A0A9N9HID5</accession>
<dbReference type="Proteomes" id="UP000789759">
    <property type="component" value="Unassembled WGS sequence"/>
</dbReference>
<dbReference type="InterPro" id="IPR018289">
    <property type="entry name" value="MULE_transposase_dom"/>
</dbReference>
<dbReference type="EMBL" id="CAJVQA010009319">
    <property type="protein sequence ID" value="CAG8683605.1"/>
    <property type="molecule type" value="Genomic_DNA"/>
</dbReference>
<organism evidence="2 3">
    <name type="scientific">Cetraspora pellucida</name>
    <dbReference type="NCBI Taxonomy" id="1433469"/>
    <lineage>
        <taxon>Eukaryota</taxon>
        <taxon>Fungi</taxon>
        <taxon>Fungi incertae sedis</taxon>
        <taxon>Mucoromycota</taxon>
        <taxon>Glomeromycotina</taxon>
        <taxon>Glomeromycetes</taxon>
        <taxon>Diversisporales</taxon>
        <taxon>Gigasporaceae</taxon>
        <taxon>Cetraspora</taxon>
    </lineage>
</organism>
<dbReference type="AlphaFoldDB" id="A0A9N9HID5"/>
<evidence type="ECO:0000313" key="3">
    <source>
        <dbReference type="Proteomes" id="UP000789759"/>
    </source>
</evidence>
<dbReference type="PANTHER" id="PTHR47718">
    <property type="entry name" value="OS01G0519700 PROTEIN"/>
    <property type="match status" value="1"/>
</dbReference>
<dbReference type="OrthoDB" id="2433347at2759"/>
<dbReference type="PANTHER" id="PTHR47718:SF6">
    <property type="entry name" value="PROTEIN FAR1-RELATED SEQUENCE"/>
    <property type="match status" value="1"/>
</dbReference>
<sequence length="253" mass="29498">MIIKLKSICLEHNHTLVPKNVAFVMEYQKLITEMKKLIESYTLCDVDILSQVRLLCGLFPEATIVDYDVKNYVYKFCRNYEMESSDAAKLLQHFEKECSKDPDWYVQPLIDSETNRLQGVFYMAPKQQELWQHYADIVLNNNTALTNTYNLPLSIFAVVNNNFKSWIVAQAILLDKTSESYRWVLQQTIEATGVQSSAFIIDADPGLESIVHEIYPDTYLFHYVWHIGRNLEKQLSKPLGDRYSDFLKAFYHA</sequence>
<gene>
    <name evidence="2" type="ORF">CPELLU_LOCUS10936</name>
</gene>
<evidence type="ECO:0000313" key="2">
    <source>
        <dbReference type="EMBL" id="CAG8683605.1"/>
    </source>
</evidence>
<comment type="caution">
    <text evidence="2">The sequence shown here is derived from an EMBL/GenBank/DDBJ whole genome shotgun (WGS) entry which is preliminary data.</text>
</comment>
<reference evidence="2" key="1">
    <citation type="submission" date="2021-06" db="EMBL/GenBank/DDBJ databases">
        <authorList>
            <person name="Kallberg Y."/>
            <person name="Tangrot J."/>
            <person name="Rosling A."/>
        </authorList>
    </citation>
    <scope>NUCLEOTIDE SEQUENCE</scope>
    <source>
        <strain evidence="2">FL966</strain>
    </source>
</reference>
<proteinExistence type="predicted"/>
<dbReference type="Pfam" id="PF10551">
    <property type="entry name" value="MULE"/>
    <property type="match status" value="1"/>
</dbReference>
<protein>
    <submittedName>
        <fullName evidence="2">15628_t:CDS:1</fullName>
    </submittedName>
</protein>
<name>A0A9N9HID5_9GLOM</name>
<keyword evidence="3" id="KW-1185">Reference proteome</keyword>
<feature type="domain" description="MULE transposase" evidence="1">
    <location>
        <begin position="142"/>
        <end position="228"/>
    </location>
</feature>
<evidence type="ECO:0000259" key="1">
    <source>
        <dbReference type="Pfam" id="PF10551"/>
    </source>
</evidence>